<keyword evidence="7" id="KW-0808">Transferase</keyword>
<keyword evidence="8 16" id="KW-0472">Membrane</keyword>
<feature type="transmembrane region" description="Helical" evidence="16">
    <location>
        <begin position="203"/>
        <end position="222"/>
    </location>
</feature>
<feature type="compositionally biased region" description="Low complexity" evidence="15">
    <location>
        <begin position="67"/>
        <end position="83"/>
    </location>
</feature>
<evidence type="ECO:0000256" key="8">
    <source>
        <dbReference type="ARBA" id="ARBA00023136"/>
    </source>
</evidence>
<comment type="caution">
    <text evidence="18">The sequence shown here is derived from an EMBL/GenBank/DDBJ whole genome shotgun (WGS) entry which is preliminary data.</text>
</comment>
<accession>A0ABN2Z815</accession>
<evidence type="ECO:0000256" key="1">
    <source>
        <dbReference type="ARBA" id="ARBA00004236"/>
    </source>
</evidence>
<keyword evidence="5" id="KW-1003">Cell membrane</keyword>
<comment type="catalytic activity">
    <reaction evidence="14">
        <text>N-acetyl-beta-D-glucosaminyl-(1-&gt;4)-[hyaluronan](n) + UDP-alpha-D-glucuronate = [hyaluronan](n+1) + UDP + H(+)</text>
        <dbReference type="Rhea" id="RHEA:12528"/>
        <dbReference type="Rhea" id="RHEA-COMP:12585"/>
        <dbReference type="Rhea" id="RHEA-COMP:12587"/>
        <dbReference type="ChEBI" id="CHEBI:15378"/>
        <dbReference type="ChEBI" id="CHEBI:58052"/>
        <dbReference type="ChEBI" id="CHEBI:58223"/>
        <dbReference type="ChEBI" id="CHEBI:132153"/>
        <dbReference type="ChEBI" id="CHEBI:132154"/>
        <dbReference type="EC" id="2.4.1.212"/>
    </reaction>
</comment>
<keyword evidence="16" id="KW-1133">Transmembrane helix</keyword>
<feature type="compositionally biased region" description="Basic and acidic residues" evidence="15">
    <location>
        <begin position="151"/>
        <end position="164"/>
    </location>
</feature>
<dbReference type="Proteomes" id="UP001422759">
    <property type="component" value="Unassembled WGS sequence"/>
</dbReference>
<evidence type="ECO:0000256" key="13">
    <source>
        <dbReference type="ARBA" id="ARBA00047709"/>
    </source>
</evidence>
<evidence type="ECO:0000256" key="2">
    <source>
        <dbReference type="ARBA" id="ARBA00004698"/>
    </source>
</evidence>
<gene>
    <name evidence="18" type="ORF">GCM10009760_19420</name>
</gene>
<evidence type="ECO:0000256" key="14">
    <source>
        <dbReference type="ARBA" id="ARBA00048168"/>
    </source>
</evidence>
<feature type="compositionally biased region" description="Low complexity" evidence="15">
    <location>
        <begin position="46"/>
        <end position="59"/>
    </location>
</feature>
<organism evidence="18 19">
    <name type="scientific">Kitasatospora kazusensis</name>
    <dbReference type="NCBI Taxonomy" id="407974"/>
    <lineage>
        <taxon>Bacteria</taxon>
        <taxon>Bacillati</taxon>
        <taxon>Actinomycetota</taxon>
        <taxon>Actinomycetes</taxon>
        <taxon>Kitasatosporales</taxon>
        <taxon>Streptomycetaceae</taxon>
        <taxon>Kitasatospora</taxon>
    </lineage>
</organism>
<sequence length="623" mass="69639">MSLPPTPERGFFTPATPSPDDTPGYDATRYDEPEQPYAPERPYAPEHPYAAQQPYAPAHPYEPEQPYRPAHPYAAQQPQPYAPEQPHVPDGFAVMPDQGYSYQAYEPEPEPVSAWAATPAAAAPAPSPLPAAPAGGRAGRVLPVLPPGVRANERRPGPLGRAMDRMHPALRNSVRRVLTLICILPLLLLLAREAPRLPSSPLVLGYGFIVLAGTIALLYIAYSKYDDPSLRELRKRPRRLGDFPPLKANPRVSFLLAVMDEEEAIEACVRSMAEQDYPDVQIIVVDDLSTDGTRDVLRRLEVELGITVLYLEKNLGKKHALVQACAIADGDVMAFTDSDCILAPDALRKCVESLVRHPELGAVSGHCRALNAPLSLFTRAQDVWYEGQFRVSKAAESTFGSVTCVSGPLAVFRRDAIYNYLPAWAGDRFLGAPFRFATDRQLTGYVLGQKWKGQALKDQYADSPFVTAEDYPARQWRIGYVQSARVWTNVPVRFRPFMKQQIRWKKSFFRNLCFTGTFMWRRGLGPALLYYGHVLWVVAAPIMAFRHLVWAPIHGMAFLTLLYLCGVILKGLIWGLAFKIDNPGDTRWRYRPVMSLLSSTLLAWLLPYSILTIRRGVWSRSAT</sequence>
<evidence type="ECO:0000256" key="12">
    <source>
        <dbReference type="ARBA" id="ARBA00043237"/>
    </source>
</evidence>
<dbReference type="Gene3D" id="3.90.550.10">
    <property type="entry name" value="Spore Coat Polysaccharide Biosynthesis Protein SpsA, Chain A"/>
    <property type="match status" value="1"/>
</dbReference>
<evidence type="ECO:0000313" key="19">
    <source>
        <dbReference type="Proteomes" id="UP001422759"/>
    </source>
</evidence>
<evidence type="ECO:0000256" key="15">
    <source>
        <dbReference type="SAM" id="MobiDB-lite"/>
    </source>
</evidence>
<feature type="transmembrane region" description="Helical" evidence="16">
    <location>
        <begin position="173"/>
        <end position="191"/>
    </location>
</feature>
<comment type="subcellular location">
    <subcellularLocation>
        <location evidence="1">Cell membrane</location>
    </subcellularLocation>
</comment>
<feature type="transmembrane region" description="Helical" evidence="16">
    <location>
        <begin position="590"/>
        <end position="611"/>
    </location>
</feature>
<evidence type="ECO:0000313" key="18">
    <source>
        <dbReference type="EMBL" id="GAA2138256.1"/>
    </source>
</evidence>
<evidence type="ECO:0000256" key="5">
    <source>
        <dbReference type="ARBA" id="ARBA00022475"/>
    </source>
</evidence>
<reference evidence="18 19" key="1">
    <citation type="journal article" date="2019" name="Int. J. Syst. Evol. Microbiol.">
        <title>The Global Catalogue of Microorganisms (GCM) 10K type strain sequencing project: providing services to taxonomists for standard genome sequencing and annotation.</title>
        <authorList>
            <consortium name="The Broad Institute Genomics Platform"/>
            <consortium name="The Broad Institute Genome Sequencing Center for Infectious Disease"/>
            <person name="Wu L."/>
            <person name="Ma J."/>
        </authorList>
    </citation>
    <scope>NUCLEOTIDE SEQUENCE [LARGE SCALE GENOMIC DNA]</scope>
    <source>
        <strain evidence="18 19">JCM 14560</strain>
    </source>
</reference>
<dbReference type="EMBL" id="BAAANT010000008">
    <property type="protein sequence ID" value="GAA2138256.1"/>
    <property type="molecule type" value="Genomic_DNA"/>
</dbReference>
<feature type="region of interest" description="Disordered" evidence="15">
    <location>
        <begin position="143"/>
        <end position="164"/>
    </location>
</feature>
<keyword evidence="19" id="KW-1185">Reference proteome</keyword>
<dbReference type="Pfam" id="PF00535">
    <property type="entry name" value="Glycos_transf_2"/>
    <property type="match status" value="1"/>
</dbReference>
<dbReference type="CDD" id="cd06423">
    <property type="entry name" value="CESA_like"/>
    <property type="match status" value="1"/>
</dbReference>
<feature type="domain" description="Glycosyltransferase 2-like" evidence="17">
    <location>
        <begin position="255"/>
        <end position="419"/>
    </location>
</feature>
<evidence type="ECO:0000256" key="11">
    <source>
        <dbReference type="ARBA" id="ARBA00042148"/>
    </source>
</evidence>
<dbReference type="PANTHER" id="PTHR22913">
    <property type="entry name" value="HYALURONAN SYNTHASE"/>
    <property type="match status" value="1"/>
</dbReference>
<evidence type="ECO:0000256" key="16">
    <source>
        <dbReference type="SAM" id="Phobius"/>
    </source>
</evidence>
<comment type="similarity">
    <text evidence="3">Belongs to the NodC/HAS family.</text>
</comment>
<dbReference type="EC" id="2.4.1.212" evidence="4"/>
<evidence type="ECO:0000256" key="3">
    <source>
        <dbReference type="ARBA" id="ARBA00006782"/>
    </source>
</evidence>
<comment type="pathway">
    <text evidence="2">Glycan biosynthesis; hyaluronan biosynthesis.</text>
</comment>
<keyword evidence="16" id="KW-0812">Transmembrane</keyword>
<dbReference type="SUPFAM" id="SSF53448">
    <property type="entry name" value="Nucleotide-diphospho-sugar transferases"/>
    <property type="match status" value="1"/>
</dbReference>
<comment type="function">
    <text evidence="9">Glycosaminoglycan synthesis. The hyaluronic acid capsule is involved in the pathogenicity of group A Streptococci; it may be the major virulence determinant.</text>
</comment>
<dbReference type="PANTHER" id="PTHR22913:SF12">
    <property type="entry name" value="MANNURONAN SYNTHASE"/>
    <property type="match status" value="1"/>
</dbReference>
<keyword evidence="6" id="KW-0328">Glycosyltransferase</keyword>
<evidence type="ECO:0000256" key="9">
    <source>
        <dbReference type="ARBA" id="ARBA00037408"/>
    </source>
</evidence>
<feature type="transmembrane region" description="Helical" evidence="16">
    <location>
        <begin position="528"/>
        <end position="549"/>
    </location>
</feature>
<evidence type="ECO:0000256" key="10">
    <source>
        <dbReference type="ARBA" id="ARBA00040508"/>
    </source>
</evidence>
<protein>
    <recommendedName>
        <fullName evidence="10">Hyaluronan synthase</fullName>
        <ecNumber evidence="4">2.4.1.212</ecNumber>
    </recommendedName>
    <alternativeName>
        <fullName evidence="12">Hyaluronate synthase</fullName>
    </alternativeName>
    <alternativeName>
        <fullName evidence="11">Hyaluronic acid synthase</fullName>
    </alternativeName>
</protein>
<evidence type="ECO:0000256" key="7">
    <source>
        <dbReference type="ARBA" id="ARBA00022679"/>
    </source>
</evidence>
<proteinExistence type="inferred from homology"/>
<feature type="region of interest" description="Disordered" evidence="15">
    <location>
        <begin position="1"/>
        <end position="83"/>
    </location>
</feature>
<dbReference type="InterPro" id="IPR029044">
    <property type="entry name" value="Nucleotide-diphossugar_trans"/>
</dbReference>
<comment type="catalytic activity">
    <reaction evidence="13">
        <text>[hyaluronan](n) + UDP-N-acetyl-alpha-D-glucosamine = N-acetyl-beta-D-glucosaminyl-(1-&gt;4)-[hyaluronan](n) + UDP + H(+)</text>
        <dbReference type="Rhea" id="RHEA:20465"/>
        <dbReference type="Rhea" id="RHEA-COMP:12583"/>
        <dbReference type="Rhea" id="RHEA-COMP:12585"/>
        <dbReference type="ChEBI" id="CHEBI:15378"/>
        <dbReference type="ChEBI" id="CHEBI:57705"/>
        <dbReference type="ChEBI" id="CHEBI:58223"/>
        <dbReference type="ChEBI" id="CHEBI:132153"/>
        <dbReference type="ChEBI" id="CHEBI:132154"/>
        <dbReference type="EC" id="2.4.1.212"/>
    </reaction>
</comment>
<dbReference type="RefSeq" id="WP_425555488.1">
    <property type="nucleotide sequence ID" value="NZ_BAAANT010000008.1"/>
</dbReference>
<evidence type="ECO:0000256" key="4">
    <source>
        <dbReference type="ARBA" id="ARBA00012207"/>
    </source>
</evidence>
<name>A0ABN2Z815_9ACTN</name>
<dbReference type="InterPro" id="IPR001173">
    <property type="entry name" value="Glyco_trans_2-like"/>
</dbReference>
<feature type="transmembrane region" description="Helical" evidence="16">
    <location>
        <begin position="555"/>
        <end position="578"/>
    </location>
</feature>
<evidence type="ECO:0000259" key="17">
    <source>
        <dbReference type="Pfam" id="PF00535"/>
    </source>
</evidence>
<evidence type="ECO:0000256" key="6">
    <source>
        <dbReference type="ARBA" id="ARBA00022676"/>
    </source>
</evidence>